<evidence type="ECO:0000313" key="2">
    <source>
        <dbReference type="EMBL" id="QJR34048.1"/>
    </source>
</evidence>
<dbReference type="InterPro" id="IPR050259">
    <property type="entry name" value="SDR"/>
</dbReference>
<dbReference type="KEGG" id="ggr:HKW67_00220"/>
<evidence type="ECO:0000256" key="1">
    <source>
        <dbReference type="ARBA" id="ARBA00006484"/>
    </source>
</evidence>
<dbReference type="Proteomes" id="UP000500938">
    <property type="component" value="Chromosome"/>
</dbReference>
<dbReference type="Gene3D" id="3.40.50.720">
    <property type="entry name" value="NAD(P)-binding Rossmann-like Domain"/>
    <property type="match status" value="1"/>
</dbReference>
<comment type="similarity">
    <text evidence="1">Belongs to the short-chain dehydrogenases/reductases (SDR) family.</text>
</comment>
<sequence>MDLTLAGKRALVTGSSSGIGAEIARMLAYEGVKVVIHGRDVGRAGRLLEEIRATDGDAELALGDLTTDDGTLSVIACVDLGGGRERSRELFTGATGSPV</sequence>
<keyword evidence="3" id="KW-1185">Reference proteome</keyword>
<dbReference type="AlphaFoldDB" id="A0A6M4IJM9"/>
<evidence type="ECO:0000313" key="3">
    <source>
        <dbReference type="Proteomes" id="UP000500938"/>
    </source>
</evidence>
<dbReference type="InterPro" id="IPR036291">
    <property type="entry name" value="NAD(P)-bd_dom_sf"/>
</dbReference>
<gene>
    <name evidence="2" type="ORF">HKW67_00220</name>
</gene>
<accession>A0A6M4IJM9</accession>
<dbReference type="Pfam" id="PF00106">
    <property type="entry name" value="adh_short"/>
    <property type="match status" value="1"/>
</dbReference>
<protein>
    <submittedName>
        <fullName evidence="2">SDR family NAD(P)-dependent oxidoreductase</fullName>
    </submittedName>
</protein>
<dbReference type="PANTHER" id="PTHR42879">
    <property type="entry name" value="3-OXOACYL-(ACYL-CARRIER-PROTEIN) REDUCTASE"/>
    <property type="match status" value="1"/>
</dbReference>
<reference evidence="2 3" key="1">
    <citation type="submission" date="2020-05" db="EMBL/GenBank/DDBJ databases">
        <title>Complete genome sequence of Gemmatimonas greenlandica TET16.</title>
        <authorList>
            <person name="Zeng Y."/>
        </authorList>
    </citation>
    <scope>NUCLEOTIDE SEQUENCE [LARGE SCALE GENOMIC DNA]</scope>
    <source>
        <strain evidence="2 3">TET16</strain>
    </source>
</reference>
<dbReference type="SUPFAM" id="SSF51735">
    <property type="entry name" value="NAD(P)-binding Rossmann-fold domains"/>
    <property type="match status" value="1"/>
</dbReference>
<proteinExistence type="inferred from homology"/>
<dbReference type="InterPro" id="IPR002347">
    <property type="entry name" value="SDR_fam"/>
</dbReference>
<name>A0A6M4IJM9_9BACT</name>
<dbReference type="EMBL" id="CP053085">
    <property type="protein sequence ID" value="QJR34048.1"/>
    <property type="molecule type" value="Genomic_DNA"/>
</dbReference>
<organism evidence="2 3">
    <name type="scientific">Gemmatimonas groenlandica</name>
    <dbReference type="NCBI Taxonomy" id="2732249"/>
    <lineage>
        <taxon>Bacteria</taxon>
        <taxon>Pseudomonadati</taxon>
        <taxon>Gemmatimonadota</taxon>
        <taxon>Gemmatimonadia</taxon>
        <taxon>Gemmatimonadales</taxon>
        <taxon>Gemmatimonadaceae</taxon>
        <taxon>Gemmatimonas</taxon>
    </lineage>
</organism>
<dbReference type="RefSeq" id="WP_171223474.1">
    <property type="nucleotide sequence ID" value="NZ_CP053085.1"/>
</dbReference>